<dbReference type="Proteomes" id="UP001075354">
    <property type="component" value="Chromosome 10"/>
</dbReference>
<evidence type="ECO:0000256" key="5">
    <source>
        <dbReference type="HAMAP-Rule" id="MF_03043"/>
    </source>
</evidence>
<dbReference type="GO" id="GO:0006400">
    <property type="term" value="P:tRNA modification"/>
    <property type="evidence" value="ECO:0007669"/>
    <property type="project" value="InterPro"/>
</dbReference>
<evidence type="ECO:0000256" key="2">
    <source>
        <dbReference type="ARBA" id="ARBA00022694"/>
    </source>
</evidence>
<organism evidence="7 8">
    <name type="scientific">Megalurothrips usitatus</name>
    <name type="common">bean blossom thrips</name>
    <dbReference type="NCBI Taxonomy" id="439358"/>
    <lineage>
        <taxon>Eukaryota</taxon>
        <taxon>Metazoa</taxon>
        <taxon>Ecdysozoa</taxon>
        <taxon>Arthropoda</taxon>
        <taxon>Hexapoda</taxon>
        <taxon>Insecta</taxon>
        <taxon>Pterygota</taxon>
        <taxon>Neoptera</taxon>
        <taxon>Paraneoptera</taxon>
        <taxon>Thysanoptera</taxon>
        <taxon>Terebrantia</taxon>
        <taxon>Thripoidea</taxon>
        <taxon>Thripidae</taxon>
        <taxon>Megalurothrips</taxon>
    </lineage>
</organism>
<comment type="subunit">
    <text evidence="5">Heterodimer of a catalytic subunit and an accessory subunit.</text>
</comment>
<evidence type="ECO:0000256" key="3">
    <source>
        <dbReference type="ARBA" id="ARBA00022723"/>
    </source>
</evidence>
<dbReference type="PANTHER" id="PTHR46064">
    <property type="entry name" value="QUEUINE TRNA-RIBOSYLTRANSFERASE ACCESSORY SUBUNIT 2"/>
    <property type="match status" value="1"/>
</dbReference>
<dbReference type="Gene3D" id="3.20.20.105">
    <property type="entry name" value="Queuine tRNA-ribosyltransferase-like"/>
    <property type="match status" value="1"/>
</dbReference>
<dbReference type="GO" id="GO:0005737">
    <property type="term" value="C:cytoplasm"/>
    <property type="evidence" value="ECO:0007669"/>
    <property type="project" value="UniProtKB-SubCell"/>
</dbReference>
<comment type="function">
    <text evidence="5">Non-catalytic subunit of the queuine tRNA-ribosyltransferase (TGT) that catalyzes the base-exchange of a guanine (G) residue with queuine (Q) at position 34 (anticodon wobble position) in tRNAs with GU(N) anticodons (tRNA-Asp, -Asn, -His and -Tyr), resulting in the hypermodified nucleoside queuosine (7-(((4,5-cis-dihydroxy-2-cyclopenten-1-yl)amino)methyl)-7-deazaguanosine).</text>
</comment>
<keyword evidence="1 5" id="KW-0963">Cytoplasm</keyword>
<protein>
    <recommendedName>
        <fullName evidence="5">Queuine tRNA-ribosyltransferase accessory subunit 2</fullName>
    </recommendedName>
    <alternativeName>
        <fullName evidence="5">Queuine tRNA-ribosyltransferase domain-containing protein 1</fullName>
    </alternativeName>
</protein>
<dbReference type="InterPro" id="IPR002616">
    <property type="entry name" value="tRNA_ribo_trans-like"/>
</dbReference>
<keyword evidence="8" id="KW-1185">Reference proteome</keyword>
<evidence type="ECO:0000256" key="4">
    <source>
        <dbReference type="ARBA" id="ARBA00022833"/>
    </source>
</evidence>
<dbReference type="GO" id="GO:0046872">
    <property type="term" value="F:metal ion binding"/>
    <property type="evidence" value="ECO:0007669"/>
    <property type="project" value="UniProtKB-KW"/>
</dbReference>
<reference evidence="7" key="1">
    <citation type="submission" date="2022-12" db="EMBL/GenBank/DDBJ databases">
        <title>Chromosome-level genome assembly of the bean flower thrips Megalurothrips usitatus.</title>
        <authorList>
            <person name="Ma L."/>
            <person name="Liu Q."/>
            <person name="Li H."/>
            <person name="Cai W."/>
        </authorList>
    </citation>
    <scope>NUCLEOTIDE SEQUENCE</scope>
    <source>
        <strain evidence="7">Cailab_2022a</strain>
    </source>
</reference>
<sequence length="399" mass="45118">MKFVVKHVGQSGRLGCLSGVDKRLGEIFETPLLTMYTRGGSVPHITHEVLQMITKENLLLQMPLTTLMSAYSSIESFGKGLSEFVGLKEYPCYVTPQDPATETPTGYNVSNKVAVWTRNGKRTVDPVKYMNMIEEMRPDMYLALCDGDTDSGSSKKRITKSVQRTLNLFRECYRHHQESKVLINAALLAPIEGGYDLHARRVFSEEMAQYDVAGYVLDGLHTNGAEAEKIKFDTIEPVIKECLKCLPKEKLRVAHGAWNPCTLIKLVAAGFDMFDTSLPYLSTERGKALVFPYDQNMITPNTGPNSVKNTDHYEISLEDSIYAEDFKPVLQNCACLTCKQHTRAYIHHLLKSQELLGRVLIMIHNLHHYLEFFKSIRRAILNDSLDSLCFLVQTQDHDS</sequence>
<dbReference type="InterPro" id="IPR036511">
    <property type="entry name" value="TGT-like_sf"/>
</dbReference>
<feature type="binding site" evidence="5">
    <location>
        <position position="335"/>
    </location>
    <ligand>
        <name>Zn(2+)</name>
        <dbReference type="ChEBI" id="CHEBI:29105"/>
    </ligand>
</feature>
<name>A0AAV7XIJ4_9NEOP</name>
<dbReference type="AlphaFoldDB" id="A0AAV7XIJ4"/>
<keyword evidence="3 5" id="KW-0479">Metal-binding</keyword>
<comment type="similarity">
    <text evidence="5">Belongs to the queuine tRNA-ribosyltransferase family. QTRT2 subfamily.</text>
</comment>
<gene>
    <name evidence="7" type="ORF">ONE63_001309</name>
</gene>
<dbReference type="GO" id="GO:0008479">
    <property type="term" value="F:tRNA-guanosine(34) queuine transglycosylase activity"/>
    <property type="evidence" value="ECO:0007669"/>
    <property type="project" value="UniProtKB-UniRule"/>
</dbReference>
<comment type="subcellular location">
    <subcellularLocation>
        <location evidence="5">Cytoplasm</location>
    </subcellularLocation>
</comment>
<dbReference type="Pfam" id="PF01702">
    <property type="entry name" value="TGT"/>
    <property type="match status" value="1"/>
</dbReference>
<keyword evidence="4 5" id="KW-0862">Zinc</keyword>
<accession>A0AAV7XIJ4</accession>
<feature type="binding site" evidence="5">
    <location>
        <position position="364"/>
    </location>
    <ligand>
        <name>Zn(2+)</name>
        <dbReference type="ChEBI" id="CHEBI:29105"/>
    </ligand>
</feature>
<dbReference type="InterPro" id="IPR028592">
    <property type="entry name" value="QTRTD1"/>
</dbReference>
<comment type="cofactor">
    <cofactor evidence="5">
        <name>Zn(2+)</name>
        <dbReference type="ChEBI" id="CHEBI:29105"/>
    </cofactor>
    <text evidence="5">Binds 1 zinc ion per subunit.</text>
</comment>
<feature type="domain" description="tRNA-guanine(15) transglycosylase-like" evidence="6">
    <location>
        <begin position="12"/>
        <end position="388"/>
    </location>
</feature>
<keyword evidence="2 5" id="KW-0819">tRNA processing</keyword>
<dbReference type="SUPFAM" id="SSF51713">
    <property type="entry name" value="tRNA-guanine transglycosylase"/>
    <property type="match status" value="1"/>
</dbReference>
<proteinExistence type="inferred from homology"/>
<dbReference type="HAMAP" id="MF_03043">
    <property type="entry name" value="QTRT2"/>
    <property type="match status" value="1"/>
</dbReference>
<evidence type="ECO:0000313" key="7">
    <source>
        <dbReference type="EMBL" id="KAJ1523452.1"/>
    </source>
</evidence>
<dbReference type="InterPro" id="IPR050852">
    <property type="entry name" value="Queuine_tRNA-ribosyltrfase"/>
</dbReference>
<evidence type="ECO:0000313" key="8">
    <source>
        <dbReference type="Proteomes" id="UP001075354"/>
    </source>
</evidence>
<evidence type="ECO:0000259" key="6">
    <source>
        <dbReference type="Pfam" id="PF01702"/>
    </source>
</evidence>
<dbReference type="PANTHER" id="PTHR46064:SF1">
    <property type="entry name" value="QUEUINE TRNA-RIBOSYLTRANSFERASE ACCESSORY SUBUNIT 2"/>
    <property type="match status" value="1"/>
</dbReference>
<dbReference type="NCBIfam" id="TIGR00449">
    <property type="entry name" value="tgt_general"/>
    <property type="match status" value="1"/>
</dbReference>
<feature type="binding site" evidence="5">
    <location>
        <position position="338"/>
    </location>
    <ligand>
        <name>Zn(2+)</name>
        <dbReference type="ChEBI" id="CHEBI:29105"/>
    </ligand>
</feature>
<feature type="binding site" evidence="5">
    <location>
        <position position="333"/>
    </location>
    <ligand>
        <name>Zn(2+)</name>
        <dbReference type="ChEBI" id="CHEBI:29105"/>
    </ligand>
</feature>
<evidence type="ECO:0000256" key="1">
    <source>
        <dbReference type="ARBA" id="ARBA00022490"/>
    </source>
</evidence>
<dbReference type="EMBL" id="JAPTSV010000010">
    <property type="protein sequence ID" value="KAJ1523452.1"/>
    <property type="molecule type" value="Genomic_DNA"/>
</dbReference>
<comment type="caution">
    <text evidence="7">The sequence shown here is derived from an EMBL/GenBank/DDBJ whole genome shotgun (WGS) entry which is preliminary data.</text>
</comment>